<dbReference type="PROSITE" id="PS50853">
    <property type="entry name" value="FN3"/>
    <property type="match status" value="2"/>
</dbReference>
<dbReference type="SMART" id="SM00060">
    <property type="entry name" value="FN3"/>
    <property type="match status" value="3"/>
</dbReference>
<keyword evidence="1" id="KW-0677">Repeat</keyword>
<evidence type="ECO:0000259" key="3">
    <source>
        <dbReference type="PROSITE" id="PS50853"/>
    </source>
</evidence>
<feature type="non-terminal residue" evidence="4">
    <location>
        <position position="558"/>
    </location>
</feature>
<reference evidence="4" key="1">
    <citation type="submission" date="2018-06" db="EMBL/GenBank/DDBJ databases">
        <authorList>
            <person name="Zhirakovskaya E."/>
        </authorList>
    </citation>
    <scope>NUCLEOTIDE SEQUENCE</scope>
</reference>
<feature type="compositionally biased region" description="Low complexity" evidence="2">
    <location>
        <begin position="10"/>
        <end position="21"/>
    </location>
</feature>
<dbReference type="AlphaFoldDB" id="A0A3B0UZF5"/>
<dbReference type="PANTHER" id="PTHR13817:SF166">
    <property type="entry name" value="NEURONAL IGCAM-RELATED"/>
    <property type="match status" value="1"/>
</dbReference>
<dbReference type="InterPro" id="IPR015914">
    <property type="entry name" value="PAPs_N"/>
</dbReference>
<dbReference type="EMBL" id="UOEV01000004">
    <property type="protein sequence ID" value="VAW31872.1"/>
    <property type="molecule type" value="Genomic_DNA"/>
</dbReference>
<sequence length="558" mass="59104">MGADEQSGRTTVDTTASTISSVTSSASATSATITWTTNELATSQIEYGLTTSYGSLTTENTTTATSHSESITGLSTGTTYHYRVISKNSSANSATSGDYTFTTTTVSDTAAPTVPTNLTVTPTSSSRINLTWTASTDDTAVKGYNIYKCAGISCTPTTSIGTSATNSYSDTGLTANTTYTYAVSVYDGAGNVSGQTSVVSGTTKSTQSLLWSTTFNCDTDGDTSNGDTDWLRYSDPLVCDGIKKGGDWTTSEGHVVQIRDSANNPSGGGGKGELNWVGDGTNNDGGGLVIPLNKPQSEVWVRWYQKYQRGFSWNSTKGLLYTKTLYFNMGNDSSFNTGFHGSDGWQIEAYNDVPQIHYLNSGGWNSVMKNGEMGAGGYRKSDGKWHCYEIHVKRQTSGANGVFEFWSDGVLVGKINDITFRGTGLFTNFLIPSNQKTVANGGDMQVLIDDIAISNTGYIDPIGSTPTLDTTPPALSSPSPTETLTTGTTSTTLSVKTNKNATCKYSTTSGTAYASIPNTFTTTGGTTHTQNITGLTNGNTYKYYVRCSDTSGNVNTND</sequence>
<dbReference type="PANTHER" id="PTHR13817">
    <property type="entry name" value="TITIN"/>
    <property type="match status" value="1"/>
</dbReference>
<dbReference type="Pfam" id="PF00041">
    <property type="entry name" value="fn3"/>
    <property type="match status" value="1"/>
</dbReference>
<dbReference type="Gene3D" id="2.60.120.200">
    <property type="match status" value="1"/>
</dbReference>
<proteinExistence type="predicted"/>
<evidence type="ECO:0000313" key="4">
    <source>
        <dbReference type="EMBL" id="VAW31872.1"/>
    </source>
</evidence>
<dbReference type="InterPro" id="IPR003961">
    <property type="entry name" value="FN3_dom"/>
</dbReference>
<accession>A0A3B0UZF5</accession>
<dbReference type="CDD" id="cd00063">
    <property type="entry name" value="FN3"/>
    <property type="match status" value="1"/>
</dbReference>
<protein>
    <recommendedName>
        <fullName evidence="3">Fibronectin type-III domain-containing protein</fullName>
    </recommendedName>
</protein>
<evidence type="ECO:0000256" key="1">
    <source>
        <dbReference type="ARBA" id="ARBA00022737"/>
    </source>
</evidence>
<dbReference type="Pfam" id="PF16656">
    <property type="entry name" value="Pur_ac_phosph_N"/>
    <property type="match status" value="1"/>
</dbReference>
<dbReference type="Gene3D" id="2.60.40.10">
    <property type="entry name" value="Immunoglobulins"/>
    <property type="match status" value="2"/>
</dbReference>
<dbReference type="InterPro" id="IPR050964">
    <property type="entry name" value="Striated_Muscle_Regulatory"/>
</dbReference>
<feature type="region of interest" description="Disordered" evidence="2">
    <location>
        <begin position="466"/>
        <end position="490"/>
    </location>
</feature>
<evidence type="ECO:0000256" key="2">
    <source>
        <dbReference type="SAM" id="MobiDB-lite"/>
    </source>
</evidence>
<dbReference type="GO" id="GO:0003993">
    <property type="term" value="F:acid phosphatase activity"/>
    <property type="evidence" value="ECO:0007669"/>
    <property type="project" value="InterPro"/>
</dbReference>
<dbReference type="InterPro" id="IPR036116">
    <property type="entry name" value="FN3_sf"/>
</dbReference>
<dbReference type="SUPFAM" id="SSF49265">
    <property type="entry name" value="Fibronectin type III"/>
    <property type="match status" value="1"/>
</dbReference>
<dbReference type="GO" id="GO:0046872">
    <property type="term" value="F:metal ion binding"/>
    <property type="evidence" value="ECO:0007669"/>
    <property type="project" value="InterPro"/>
</dbReference>
<name>A0A3B0UZF5_9ZZZZ</name>
<feature type="region of interest" description="Disordered" evidence="2">
    <location>
        <begin position="1"/>
        <end position="21"/>
    </location>
</feature>
<feature type="domain" description="Fibronectin type-III" evidence="3">
    <location>
        <begin position="114"/>
        <end position="206"/>
    </location>
</feature>
<dbReference type="InterPro" id="IPR013783">
    <property type="entry name" value="Ig-like_fold"/>
</dbReference>
<gene>
    <name evidence="4" type="ORF">MNBD_CPR01-35</name>
</gene>
<feature type="domain" description="Fibronectin type-III" evidence="3">
    <location>
        <begin position="15"/>
        <end position="108"/>
    </location>
</feature>
<organism evidence="4">
    <name type="scientific">hydrothermal vent metagenome</name>
    <dbReference type="NCBI Taxonomy" id="652676"/>
    <lineage>
        <taxon>unclassified sequences</taxon>
        <taxon>metagenomes</taxon>
        <taxon>ecological metagenomes</taxon>
    </lineage>
</organism>